<dbReference type="PIRSF" id="PIRSF036893">
    <property type="entry name" value="Lipocalin_ApoD"/>
    <property type="match status" value="1"/>
</dbReference>
<dbReference type="Proteomes" id="UP000321577">
    <property type="component" value="Unassembled WGS sequence"/>
</dbReference>
<evidence type="ECO:0000259" key="3">
    <source>
        <dbReference type="Pfam" id="PF08212"/>
    </source>
</evidence>
<name>A0A512M2H6_9BACT</name>
<reference evidence="4 5" key="1">
    <citation type="submission" date="2019-07" db="EMBL/GenBank/DDBJ databases">
        <title>Whole genome shotgun sequence of Brevifollis gellanilyticus NBRC 108608.</title>
        <authorList>
            <person name="Hosoyama A."/>
            <person name="Uohara A."/>
            <person name="Ohji S."/>
            <person name="Ichikawa N."/>
        </authorList>
    </citation>
    <scope>NUCLEOTIDE SEQUENCE [LARGE SCALE GENOMIC DNA]</scope>
    <source>
        <strain evidence="4 5">NBRC 108608</strain>
    </source>
</reference>
<dbReference type="GO" id="GO:0006950">
    <property type="term" value="P:response to stress"/>
    <property type="evidence" value="ECO:0007669"/>
    <property type="project" value="UniProtKB-ARBA"/>
</dbReference>
<evidence type="ECO:0000313" key="4">
    <source>
        <dbReference type="EMBL" id="GEP40947.1"/>
    </source>
</evidence>
<accession>A0A512M2H6</accession>
<dbReference type="PANTHER" id="PTHR10612">
    <property type="entry name" value="APOLIPOPROTEIN D"/>
    <property type="match status" value="1"/>
</dbReference>
<comment type="similarity">
    <text evidence="1 2">Belongs to the calycin superfamily. Lipocalin family.</text>
</comment>
<dbReference type="SUPFAM" id="SSF50814">
    <property type="entry name" value="Lipocalins"/>
    <property type="match status" value="1"/>
</dbReference>
<dbReference type="AlphaFoldDB" id="A0A512M2H6"/>
<keyword evidence="5" id="KW-1185">Reference proteome</keyword>
<dbReference type="CDD" id="cd19438">
    <property type="entry name" value="lipocalin_Blc-like"/>
    <property type="match status" value="1"/>
</dbReference>
<dbReference type="Gene3D" id="2.40.128.20">
    <property type="match status" value="1"/>
</dbReference>
<evidence type="ECO:0000256" key="1">
    <source>
        <dbReference type="ARBA" id="ARBA00006889"/>
    </source>
</evidence>
<comment type="caution">
    <text evidence="4">The sequence shown here is derived from an EMBL/GenBank/DDBJ whole genome shotgun (WGS) entry which is preliminary data.</text>
</comment>
<evidence type="ECO:0000313" key="5">
    <source>
        <dbReference type="Proteomes" id="UP000321577"/>
    </source>
</evidence>
<dbReference type="InterPro" id="IPR000566">
    <property type="entry name" value="Lipocln_cytosolic_FA-bd_dom"/>
</dbReference>
<sequence>MRFYTSFMGYFAALCTSCTTLPRKPLTPAARVDLQRYMGPWRVIACMDNKLERDFVDAVETYTLKGDSRVDVHFAWREKSFDAPVKTHDFSGRVRSDGSNARWKMRLFPLFSASYVILHIAPDYSRVAIAHPSRKFGWVLARERTLPENQYQELMEVFKRAGYDTSKFIRVPQVAKAPEDPSQQRK</sequence>
<feature type="domain" description="Lipocalin/cytosolic fatty-acid binding" evidence="3">
    <location>
        <begin position="32"/>
        <end position="173"/>
    </location>
</feature>
<gene>
    <name evidence="4" type="ORF">BGE01nite_02380</name>
</gene>
<protein>
    <submittedName>
        <fullName evidence="4">Lipocalin</fullName>
    </submittedName>
</protein>
<dbReference type="OrthoDB" id="9793905at2"/>
<dbReference type="InterPro" id="IPR022271">
    <property type="entry name" value="Lipocalin_ApoD"/>
</dbReference>
<dbReference type="InterPro" id="IPR012674">
    <property type="entry name" value="Calycin"/>
</dbReference>
<dbReference type="Pfam" id="PF08212">
    <property type="entry name" value="Lipocalin_2"/>
    <property type="match status" value="1"/>
</dbReference>
<dbReference type="InterPro" id="IPR047202">
    <property type="entry name" value="Lipocalin_Blc-like_dom"/>
</dbReference>
<dbReference type="PANTHER" id="PTHR10612:SF34">
    <property type="entry name" value="APOLIPOPROTEIN D"/>
    <property type="match status" value="1"/>
</dbReference>
<proteinExistence type="inferred from homology"/>
<evidence type="ECO:0000256" key="2">
    <source>
        <dbReference type="PIRNR" id="PIRNR036893"/>
    </source>
</evidence>
<dbReference type="EMBL" id="BKAG01000001">
    <property type="protein sequence ID" value="GEP40947.1"/>
    <property type="molecule type" value="Genomic_DNA"/>
</dbReference>
<organism evidence="4 5">
    <name type="scientific">Brevifollis gellanilyticus</name>
    <dbReference type="NCBI Taxonomy" id="748831"/>
    <lineage>
        <taxon>Bacteria</taxon>
        <taxon>Pseudomonadati</taxon>
        <taxon>Verrucomicrobiota</taxon>
        <taxon>Verrucomicrobiia</taxon>
        <taxon>Verrucomicrobiales</taxon>
        <taxon>Verrucomicrobiaceae</taxon>
    </lineage>
</organism>